<organism evidence="2 3">
    <name type="scientific">Plasmodiophora brassicae</name>
    <name type="common">Clubroot disease agent</name>
    <dbReference type="NCBI Taxonomy" id="37360"/>
    <lineage>
        <taxon>Eukaryota</taxon>
        <taxon>Sar</taxon>
        <taxon>Rhizaria</taxon>
        <taxon>Endomyxa</taxon>
        <taxon>Phytomyxea</taxon>
        <taxon>Plasmodiophorida</taxon>
        <taxon>Plasmodiophoridae</taxon>
        <taxon>Plasmodiophora</taxon>
    </lineage>
</organism>
<evidence type="ECO:0000313" key="3">
    <source>
        <dbReference type="Proteomes" id="UP000290189"/>
    </source>
</evidence>
<sequence>MRHQAHVMRAYEVELRDANDLVQWRSAEHAAAEARRLDDARQKHDAEAIDRKARQARVGEELERKQRQAQMDKSASTTRLMRRCQSDLHEQRLKRKRAELSKAVAARARTDRQRRLNASRAEGAMQIRQWHQDAHVNERVGIAEDRATRQRVAETVRTSERIAEDRKRNGPRLGVSLARLAATEFAAHWTGERSRREWIRDTRRQDIRQSIDADRADVQRRAEVVVNARREWHPDKSRCSVQDCTPGCHRQLTTSCSAVSLYAQAKELVDKAERSQCEREAKMAHEQRYVHDVVQRLAELYPIPSTITFRVAL</sequence>
<proteinExistence type="predicted"/>
<feature type="compositionally biased region" description="Basic and acidic residues" evidence="1">
    <location>
        <begin position="35"/>
        <end position="66"/>
    </location>
</feature>
<keyword evidence="2" id="KW-0496">Mitochondrion</keyword>
<gene>
    <name evidence="2" type="ORF">PLBR_LOCUS4612</name>
</gene>
<dbReference type="EMBL" id="OVEO01000007">
    <property type="protein sequence ID" value="SPQ97397.1"/>
    <property type="molecule type" value="Genomic_DNA"/>
</dbReference>
<protein>
    <submittedName>
        <fullName evidence="2">Uncharacterized protein</fullName>
    </submittedName>
</protein>
<feature type="region of interest" description="Disordered" evidence="1">
    <location>
        <begin position="35"/>
        <end position="75"/>
    </location>
</feature>
<dbReference type="Proteomes" id="UP000290189">
    <property type="component" value="Unassembled WGS sequence"/>
</dbReference>
<accession>A0A3P3YB56</accession>
<evidence type="ECO:0000313" key="2">
    <source>
        <dbReference type="EMBL" id="SPQ97397.1"/>
    </source>
</evidence>
<reference evidence="2 3" key="1">
    <citation type="submission" date="2018-03" db="EMBL/GenBank/DDBJ databases">
        <authorList>
            <person name="Fogelqvist J."/>
        </authorList>
    </citation>
    <scope>NUCLEOTIDE SEQUENCE [LARGE SCALE GENOMIC DNA]</scope>
</reference>
<name>A0A3P3YB56_PLABS</name>
<evidence type="ECO:0000256" key="1">
    <source>
        <dbReference type="SAM" id="MobiDB-lite"/>
    </source>
</evidence>
<geneLocation type="mitochondrion" evidence="2"/>
<dbReference type="AlphaFoldDB" id="A0A3P3YB56"/>